<comment type="caution">
    <text evidence="3">The sequence shown here is derived from an EMBL/GenBank/DDBJ whole genome shotgun (WGS) entry which is preliminary data.</text>
</comment>
<keyword evidence="1" id="KW-0812">Transmembrane</keyword>
<dbReference type="PANTHER" id="PTHR43135:SF3">
    <property type="entry name" value="ALPHA-D-RIBOSE 1-METHYLPHOSPHONATE 5-TRIPHOSPHATE DIPHOSPHATASE"/>
    <property type="match status" value="1"/>
</dbReference>
<dbReference type="EMBL" id="RBNJ01000225">
    <property type="protein sequence ID" value="RUS35081.1"/>
    <property type="molecule type" value="Genomic_DNA"/>
</dbReference>
<sequence length="1082" mass="118174">MSSSQGPAYTSFNRKGYSSINSNQSEDDVSIHSQSSSHRPISRTNRTRLVLLGVAAAFLLTTAYLSSSSSLKNPEFTTFADDFATKEAPSPPPVNFLAPGISDQAFRAGLAKCHAIEQRRNFTRPKGERTWNPRAVPGTKPLLIKDGVLWMGDGYLDGYDVLLENGLIARIDKNIEAPEDARVIEANGRVVTPGIIDMHSHMGVRAIEAFNPSDPGIRIVSSGGITTSLILPGSGNVMGGEALAVKLRPVSTLSVEDMQVAAGVTDEKSELHPTSDPRSPNIGMGEAYLVRKRLQSAQQLLHAQDDWCNAAEQIAEQPRSTYRLSERFPEDLENESLVALLRGDVKLNIHCYEPHDIEAMIRHSIEFEFEITAFHHALQAWKIPEVIKRARNNITVATFADYAFAIFFLIRYYEDMWGYKVEAYPANVNTPKILTDAGIPVAFKSDHPVLNSQDLVWEAAKAYHYGLPEHLALSAVTSVPARAMGLDHRIGHLRLGYDADVVIWENHPLTLGARPAQVVVDGVELDFEEDLLTKQARKVLGEEDENEKANKEEIKPMAKLEKHDHEMTASVNGAPVDARQACSGETDTFVIRNIGKLFLSQDRVFSAADVKGKEIVVIVYHGKLRCAGTDCREKGEWPEGPVFDLQHGYVLPVGFSNPGVEFLSSSFLSVKKHVVELGLISTGARIGLIEIESESSAIDGFVSNNPNDPDLEKSVVRAVDGLKFGGLHLEKPYKAGYVWAGIYKLADARGHVVLLFNRSGVLTSLTQPIIGWGGFISGVSSAFRTGALNTVLDDDIIVKDEAALHVLLGASAFVSDMKYPYRIGRTIRLYPPVTIPTTASLTVSQQVALLRRLLLTHINTTAAADPNSSIFTRAAHGHLPVVVYTENKDEIASVVTIKRATRAAGGSPRFIIMGATESWLVADHLAREDIAVILRPARCTPRTWFSQHCLVGPPISPVTALDVLVRKGVLVGLASLDVDDGYVRNLVWDAGGSSHHAKLRFLIQLVTGWNLATNPTLTETDAVGLVSWNIAKMFGLRDTGRIEEGSLAELVAYNGNPFQMGTKVQLVVGGGRKGITCFPQQV</sequence>
<evidence type="ECO:0000313" key="4">
    <source>
        <dbReference type="Proteomes" id="UP000274822"/>
    </source>
</evidence>
<evidence type="ECO:0000259" key="2">
    <source>
        <dbReference type="Pfam" id="PF01979"/>
    </source>
</evidence>
<gene>
    <name evidence="3" type="ORF">BC938DRAFT_476063</name>
</gene>
<dbReference type="Gene3D" id="3.20.20.140">
    <property type="entry name" value="Metal-dependent hydrolases"/>
    <property type="match status" value="2"/>
</dbReference>
<dbReference type="AlphaFoldDB" id="A0A433QZB1"/>
<dbReference type="InterPro" id="IPR032466">
    <property type="entry name" value="Metal_Hydrolase"/>
</dbReference>
<evidence type="ECO:0000313" key="3">
    <source>
        <dbReference type="EMBL" id="RUS35081.1"/>
    </source>
</evidence>
<keyword evidence="1" id="KW-0472">Membrane</keyword>
<feature type="transmembrane region" description="Helical" evidence="1">
    <location>
        <begin position="49"/>
        <end position="67"/>
    </location>
</feature>
<keyword evidence="1" id="KW-1133">Transmembrane helix</keyword>
<reference evidence="3 4" key="1">
    <citation type="journal article" date="2018" name="New Phytol.">
        <title>Phylogenomics of Endogonaceae and evolution of mycorrhizas within Mucoromycota.</title>
        <authorList>
            <person name="Chang Y."/>
            <person name="Desiro A."/>
            <person name="Na H."/>
            <person name="Sandor L."/>
            <person name="Lipzen A."/>
            <person name="Clum A."/>
            <person name="Barry K."/>
            <person name="Grigoriev I.V."/>
            <person name="Martin F.M."/>
            <person name="Stajich J.E."/>
            <person name="Smith M.E."/>
            <person name="Bonito G."/>
            <person name="Spatafora J.W."/>
        </authorList>
    </citation>
    <scope>NUCLEOTIDE SEQUENCE [LARGE SCALE GENOMIC DNA]</scope>
    <source>
        <strain evidence="3 4">AD002</strain>
    </source>
</reference>
<feature type="domain" description="Amidohydrolase-related" evidence="2">
    <location>
        <begin position="428"/>
        <end position="522"/>
    </location>
</feature>
<organism evidence="3 4">
    <name type="scientific">Jimgerdemannia flammicorona</name>
    <dbReference type="NCBI Taxonomy" id="994334"/>
    <lineage>
        <taxon>Eukaryota</taxon>
        <taxon>Fungi</taxon>
        <taxon>Fungi incertae sedis</taxon>
        <taxon>Mucoromycota</taxon>
        <taxon>Mucoromycotina</taxon>
        <taxon>Endogonomycetes</taxon>
        <taxon>Endogonales</taxon>
        <taxon>Endogonaceae</taxon>
        <taxon>Jimgerdemannia</taxon>
    </lineage>
</organism>
<name>A0A433QZB1_9FUNG</name>
<dbReference type="SUPFAM" id="SSF51556">
    <property type="entry name" value="Metallo-dependent hydrolases"/>
    <property type="match status" value="1"/>
</dbReference>
<dbReference type="Proteomes" id="UP000274822">
    <property type="component" value="Unassembled WGS sequence"/>
</dbReference>
<dbReference type="PANTHER" id="PTHR43135">
    <property type="entry name" value="ALPHA-D-RIBOSE 1-METHYLPHOSPHONATE 5-TRIPHOSPHATE DIPHOSPHATASE"/>
    <property type="match status" value="1"/>
</dbReference>
<protein>
    <recommendedName>
        <fullName evidence="2">Amidohydrolase-related domain-containing protein</fullName>
    </recommendedName>
</protein>
<keyword evidence="4" id="KW-1185">Reference proteome</keyword>
<proteinExistence type="predicted"/>
<dbReference type="GO" id="GO:0016810">
    <property type="term" value="F:hydrolase activity, acting on carbon-nitrogen (but not peptide) bonds"/>
    <property type="evidence" value="ECO:0007669"/>
    <property type="project" value="InterPro"/>
</dbReference>
<evidence type="ECO:0000256" key="1">
    <source>
        <dbReference type="SAM" id="Phobius"/>
    </source>
</evidence>
<accession>A0A433QZB1</accession>
<dbReference type="Pfam" id="PF01979">
    <property type="entry name" value="Amidohydro_1"/>
    <property type="match status" value="1"/>
</dbReference>
<dbReference type="InterPro" id="IPR006680">
    <property type="entry name" value="Amidohydro-rel"/>
</dbReference>
<dbReference type="SUPFAM" id="SSF51338">
    <property type="entry name" value="Composite domain of metallo-dependent hydrolases"/>
    <property type="match status" value="2"/>
</dbReference>
<dbReference type="InterPro" id="IPR011059">
    <property type="entry name" value="Metal-dep_hydrolase_composite"/>
</dbReference>
<dbReference type="InterPro" id="IPR051781">
    <property type="entry name" value="Metallo-dep_Hydrolase"/>
</dbReference>